<evidence type="ECO:0000256" key="7">
    <source>
        <dbReference type="ARBA" id="ARBA00023004"/>
    </source>
</evidence>
<evidence type="ECO:0000259" key="9">
    <source>
        <dbReference type="PROSITE" id="PS51085"/>
    </source>
</evidence>
<dbReference type="AlphaFoldDB" id="T1C167"/>
<gene>
    <name evidence="10" type="ORF">B1A_03776</name>
</gene>
<dbReference type="SUPFAM" id="SSF52343">
    <property type="entry name" value="Ferredoxin reductase-like, C-terminal NADP-linked domain"/>
    <property type="match status" value="1"/>
</dbReference>
<dbReference type="PANTHER" id="PTHR47354:SF8">
    <property type="entry name" value="1,2-PHENYLACETYL-COA EPOXIDASE, SUBUNIT E"/>
    <property type="match status" value="1"/>
</dbReference>
<dbReference type="CDD" id="cd00207">
    <property type="entry name" value="fer2"/>
    <property type="match status" value="1"/>
</dbReference>
<dbReference type="Gene3D" id="3.10.20.30">
    <property type="match status" value="1"/>
</dbReference>
<proteinExistence type="predicted"/>
<comment type="cofactor">
    <cofactor evidence="1">
        <name>FAD</name>
        <dbReference type="ChEBI" id="CHEBI:57692"/>
    </cofactor>
</comment>
<reference evidence="10" key="2">
    <citation type="journal article" date="2014" name="ISME J.">
        <title>Microbial stratification in low pH oxic and suboxic macroscopic growths along an acid mine drainage.</title>
        <authorList>
            <person name="Mendez-Garcia C."/>
            <person name="Mesa V."/>
            <person name="Sprenger R.R."/>
            <person name="Richter M."/>
            <person name="Diez M.S."/>
            <person name="Solano J."/>
            <person name="Bargiela R."/>
            <person name="Golyshina O.V."/>
            <person name="Manteca A."/>
            <person name="Ramos J.L."/>
            <person name="Gallego J.R."/>
            <person name="Llorente I."/>
            <person name="Martins Dos Santos V.A."/>
            <person name="Jensen O.N."/>
            <person name="Pelaez A.I."/>
            <person name="Sanchez J."/>
            <person name="Ferrer M."/>
        </authorList>
    </citation>
    <scope>NUCLEOTIDE SEQUENCE</scope>
</reference>
<dbReference type="Pfam" id="PF00111">
    <property type="entry name" value="Fer2"/>
    <property type="match status" value="1"/>
</dbReference>
<comment type="caution">
    <text evidence="10">The sequence shown here is derived from an EMBL/GenBank/DDBJ whole genome shotgun (WGS) entry which is preliminary data.</text>
</comment>
<keyword evidence="3" id="KW-0001">2Fe-2S</keyword>
<evidence type="ECO:0000256" key="8">
    <source>
        <dbReference type="ARBA" id="ARBA00023014"/>
    </source>
</evidence>
<evidence type="ECO:0000256" key="3">
    <source>
        <dbReference type="ARBA" id="ARBA00022714"/>
    </source>
</evidence>
<keyword evidence="4" id="KW-0479">Metal-binding</keyword>
<dbReference type="Pfam" id="PF00175">
    <property type="entry name" value="NAD_binding_1"/>
    <property type="match status" value="1"/>
</dbReference>
<protein>
    <submittedName>
        <fullName evidence="10">Phenylacetic acid degradation NADH oxidoreductase</fullName>
    </submittedName>
</protein>
<dbReference type="InterPro" id="IPR039261">
    <property type="entry name" value="FNR_nucleotide-bd"/>
</dbReference>
<name>T1C167_9ZZZZ</name>
<evidence type="ECO:0000256" key="5">
    <source>
        <dbReference type="ARBA" id="ARBA00022827"/>
    </source>
</evidence>
<dbReference type="InterPro" id="IPR036010">
    <property type="entry name" value="2Fe-2S_ferredoxin-like_sf"/>
</dbReference>
<keyword evidence="8" id="KW-0411">Iron-sulfur</keyword>
<dbReference type="SUPFAM" id="SSF54292">
    <property type="entry name" value="2Fe-2S ferredoxin-like"/>
    <property type="match status" value="1"/>
</dbReference>
<dbReference type="GO" id="GO:0051537">
    <property type="term" value="F:2 iron, 2 sulfur cluster binding"/>
    <property type="evidence" value="ECO:0007669"/>
    <property type="project" value="UniProtKB-KW"/>
</dbReference>
<dbReference type="GO" id="GO:0016491">
    <property type="term" value="F:oxidoreductase activity"/>
    <property type="evidence" value="ECO:0007669"/>
    <property type="project" value="UniProtKB-KW"/>
</dbReference>
<dbReference type="InterPro" id="IPR001041">
    <property type="entry name" value="2Fe-2S_ferredoxin-type"/>
</dbReference>
<dbReference type="InterPro" id="IPR006058">
    <property type="entry name" value="2Fe2S_fd_BS"/>
</dbReference>
<dbReference type="InterPro" id="IPR001433">
    <property type="entry name" value="OxRdtase_FAD/NAD-bd"/>
</dbReference>
<organism evidence="10">
    <name type="scientific">mine drainage metagenome</name>
    <dbReference type="NCBI Taxonomy" id="410659"/>
    <lineage>
        <taxon>unclassified sequences</taxon>
        <taxon>metagenomes</taxon>
        <taxon>ecological metagenomes</taxon>
    </lineage>
</organism>
<dbReference type="PRINTS" id="PR00406">
    <property type="entry name" value="CYTB5RDTASE"/>
</dbReference>
<dbReference type="InterPro" id="IPR012675">
    <property type="entry name" value="Beta-grasp_dom_sf"/>
</dbReference>
<keyword evidence="5" id="KW-0274">FAD</keyword>
<dbReference type="InterPro" id="IPR050415">
    <property type="entry name" value="MRET"/>
</dbReference>
<dbReference type="GO" id="GO:0046872">
    <property type="term" value="F:metal ion binding"/>
    <property type="evidence" value="ECO:0007669"/>
    <property type="project" value="UniProtKB-KW"/>
</dbReference>
<evidence type="ECO:0000256" key="4">
    <source>
        <dbReference type="ARBA" id="ARBA00022723"/>
    </source>
</evidence>
<dbReference type="EMBL" id="AUZX01002752">
    <property type="protein sequence ID" value="EQD75747.1"/>
    <property type="molecule type" value="Genomic_DNA"/>
</dbReference>
<evidence type="ECO:0000313" key="10">
    <source>
        <dbReference type="EMBL" id="EQD75747.1"/>
    </source>
</evidence>
<evidence type="ECO:0000256" key="6">
    <source>
        <dbReference type="ARBA" id="ARBA00023002"/>
    </source>
</evidence>
<keyword evidence="6" id="KW-0560">Oxidoreductase</keyword>
<dbReference type="PANTHER" id="PTHR47354">
    <property type="entry name" value="NADH OXIDOREDUCTASE HCR"/>
    <property type="match status" value="1"/>
</dbReference>
<reference evidence="10" key="1">
    <citation type="submission" date="2013-08" db="EMBL/GenBank/DDBJ databases">
        <authorList>
            <person name="Mendez C."/>
            <person name="Richter M."/>
            <person name="Ferrer M."/>
            <person name="Sanchez J."/>
        </authorList>
    </citation>
    <scope>NUCLEOTIDE SEQUENCE</scope>
</reference>
<evidence type="ECO:0000256" key="1">
    <source>
        <dbReference type="ARBA" id="ARBA00001974"/>
    </source>
</evidence>
<dbReference type="Gene3D" id="3.40.50.80">
    <property type="entry name" value="Nucleotide-binding domain of ferredoxin-NADP reductase (FNR) module"/>
    <property type="match status" value="1"/>
</dbReference>
<keyword evidence="7" id="KW-0408">Iron</keyword>
<evidence type="ECO:0000256" key="2">
    <source>
        <dbReference type="ARBA" id="ARBA00022630"/>
    </source>
</evidence>
<dbReference type="PROSITE" id="PS51085">
    <property type="entry name" value="2FE2S_FER_2"/>
    <property type="match status" value="1"/>
</dbReference>
<dbReference type="GO" id="GO:0050660">
    <property type="term" value="F:flavin adenine dinucleotide binding"/>
    <property type="evidence" value="ECO:0007669"/>
    <property type="project" value="TreeGrafter"/>
</dbReference>
<feature type="domain" description="2Fe-2S ferredoxin-type" evidence="9">
    <location>
        <begin position="186"/>
        <end position="277"/>
    </location>
</feature>
<accession>T1C167</accession>
<keyword evidence="2" id="KW-0285">Flavoprotein</keyword>
<sequence length="277" mass="29956">MSQWLAGLAHGTRIDVLPPNGSFTPRCDSLDRGLRVAFVAGSGITPVLSVTRAVLGAGGAMMVFYGNRGTARAMGLEALQELKDRYPQRLSLHFIMSREPQEVALYNGRLDAAKVREVAGAFFEPRRILEAFVCGPGDMGEQSSAALQSLGMPAERIHVEHFAVASERATAAEPPAAGVAPQAGMAEVGVTLDGRRRSFPIALDADTVLEAAERAGVELPFSCRSGVCSTCRTKVVRGKVRMEQNYALEAWELEQGYVLACQSRCLTPRLELDYDER</sequence>
<dbReference type="PROSITE" id="PS00197">
    <property type="entry name" value="2FE2S_FER_1"/>
    <property type="match status" value="1"/>
</dbReference>